<dbReference type="KEGG" id="spaa:SPAPADRAFT_62278"/>
<evidence type="ECO:0000256" key="11">
    <source>
        <dbReference type="RuleBase" id="RU261113"/>
    </source>
</evidence>
<dbReference type="Pfam" id="PF08209">
    <property type="entry name" value="Sgf11"/>
    <property type="match status" value="1"/>
</dbReference>
<keyword evidence="13" id="KW-1185">Reference proteome</keyword>
<dbReference type="OrthoDB" id="21557at2759"/>
<dbReference type="FunCoup" id="G3AR01">
    <property type="interactions" value="277"/>
</dbReference>
<dbReference type="Gene3D" id="3.30.160.60">
    <property type="entry name" value="Classic Zinc Finger"/>
    <property type="match status" value="1"/>
</dbReference>
<name>G3AR01_SPAPN</name>
<keyword evidence="8 10" id="KW-0804">Transcription</keyword>
<evidence type="ECO:0000256" key="3">
    <source>
        <dbReference type="ARBA" id="ARBA00022771"/>
    </source>
</evidence>
<keyword evidence="9 10" id="KW-0539">Nucleus</keyword>
<sequence>MTEGVTVQELAESIFDDLVLAIINQQTLTSYANHTSIKSQTARNEEQVQQITNLEEGSKLDVYGQDKIKLKSAETSRYFSCENCGRKIAGGRFASHVNKCLERRRK</sequence>
<keyword evidence="3 10" id="KW-0863">Zinc-finger</keyword>
<feature type="zinc finger region" description="SGF11-type" evidence="10">
    <location>
        <begin position="79"/>
        <end position="100"/>
    </location>
</feature>
<organism evidence="13">
    <name type="scientific">Spathaspora passalidarum (strain NRRL Y-27907 / 11-Y1)</name>
    <dbReference type="NCBI Taxonomy" id="619300"/>
    <lineage>
        <taxon>Eukaryota</taxon>
        <taxon>Fungi</taxon>
        <taxon>Dikarya</taxon>
        <taxon>Ascomycota</taxon>
        <taxon>Saccharomycotina</taxon>
        <taxon>Pichiomycetes</taxon>
        <taxon>Debaryomycetaceae</taxon>
        <taxon>Spathaspora</taxon>
    </lineage>
</organism>
<evidence type="ECO:0000313" key="12">
    <source>
        <dbReference type="EMBL" id="EGW31662.1"/>
    </source>
</evidence>
<dbReference type="OMA" id="RYFSCEN"/>
<dbReference type="GO" id="GO:0071819">
    <property type="term" value="C:DUBm complex"/>
    <property type="evidence" value="ECO:0007669"/>
    <property type="project" value="UniProtKB-UniRule"/>
</dbReference>
<comment type="subunit">
    <text evidence="10 11">Component of the 1.8 MDa SAGA transcription coactivator-HAT complex. SAGA is built of 5 distinct domains with specialized functions. Within the SAGA complex, SUS1, SGF11, SGF73 and UBP8 form an additional subcomplex of SAGA called the DUB module (deubiquitination module). Interacts directly with SGF73, SUS1 and UBP8.</text>
</comment>
<dbReference type="GO" id="GO:0008270">
    <property type="term" value="F:zinc ion binding"/>
    <property type="evidence" value="ECO:0007669"/>
    <property type="project" value="UniProtKB-UniRule"/>
</dbReference>
<protein>
    <recommendedName>
        <fullName evidence="10 11">SAGA-associated factor 11</fullName>
    </recommendedName>
</protein>
<keyword evidence="7 10" id="KW-0010">Activator</keyword>
<comment type="function">
    <text evidence="10 11">Functions as component of the transcription regulatory histone acetylation (HAT) complex SAGA. At the promoters, SAGA is required for recruitment of the basal transcription machinery. It influences RNA polymerase II transcriptional activity through different activities such as TBP interaction and promoter selectivity, interaction with transcription activators, and chromatin modification through histone acetylation and deubiquitination. SAGA acetylates nucleosomal histone H3 to some extent (to form H3K9ac, H3K14ac, H3K18ac and H3K23ac). SAGA interacts with DNA via upstream activating sequences (UASs). Involved in transcriptional regulation of a subset of SAGA-regulated genes. Within the SAGA complex, participates in a subcomplex, that specifically deubiquitinates histones H2B.</text>
</comment>
<comment type="subcellular location">
    <subcellularLocation>
        <location evidence="1 10 11">Nucleus</location>
    </subcellularLocation>
</comment>
<reference evidence="12 13" key="1">
    <citation type="journal article" date="2011" name="Proc. Natl. Acad. Sci. U.S.A.">
        <title>Comparative genomics of xylose-fermenting fungi for enhanced biofuel production.</title>
        <authorList>
            <person name="Wohlbach D.J."/>
            <person name="Kuo A."/>
            <person name="Sato T.K."/>
            <person name="Potts K.M."/>
            <person name="Salamov A.A."/>
            <person name="LaButti K.M."/>
            <person name="Sun H."/>
            <person name="Clum A."/>
            <person name="Pangilinan J.L."/>
            <person name="Lindquist E.A."/>
            <person name="Lucas S."/>
            <person name="Lapidus A."/>
            <person name="Jin M."/>
            <person name="Gunawan C."/>
            <person name="Balan V."/>
            <person name="Dale B.E."/>
            <person name="Jeffries T.W."/>
            <person name="Zinkel R."/>
            <person name="Barry K.W."/>
            <person name="Grigoriev I.V."/>
            <person name="Gasch A.P."/>
        </authorList>
    </citation>
    <scope>NUCLEOTIDE SEQUENCE [LARGE SCALE GENOMIC DNA]</scope>
    <source>
        <strain evidence="13">NRRL Y-27907 / 11-Y1</strain>
    </source>
</reference>
<keyword evidence="6 10" id="KW-0805">Transcription regulation</keyword>
<keyword evidence="5 10" id="KW-0156">Chromatin regulator</keyword>
<evidence type="ECO:0000313" key="13">
    <source>
        <dbReference type="Proteomes" id="UP000000709"/>
    </source>
</evidence>
<dbReference type="HOGENOM" id="CLU_130538_0_0_1"/>
<evidence type="ECO:0000256" key="6">
    <source>
        <dbReference type="ARBA" id="ARBA00023015"/>
    </source>
</evidence>
<dbReference type="GeneID" id="18874238"/>
<evidence type="ECO:0000256" key="5">
    <source>
        <dbReference type="ARBA" id="ARBA00022853"/>
    </source>
</evidence>
<proteinExistence type="inferred from homology"/>
<evidence type="ECO:0000256" key="1">
    <source>
        <dbReference type="ARBA" id="ARBA00004123"/>
    </source>
</evidence>
<keyword evidence="2 10" id="KW-0479">Metal-binding</keyword>
<dbReference type="GO" id="GO:0003713">
    <property type="term" value="F:transcription coactivator activity"/>
    <property type="evidence" value="ECO:0007669"/>
    <property type="project" value="UniProtKB-UniRule"/>
</dbReference>
<dbReference type="InParanoid" id="G3AR01"/>
<dbReference type="AlphaFoldDB" id="G3AR01"/>
<dbReference type="HAMAP" id="MF_03047">
    <property type="entry name" value="Sgf11"/>
    <property type="match status" value="1"/>
</dbReference>
<comment type="domain">
    <text evidence="10">The C-terminal SGF11-type zinc-finger domain together with the C-terminal catalytic domain of UBP8 forms the 'catalytic lobe' of the SAGA deubiquitination module.</text>
</comment>
<keyword evidence="4 10" id="KW-0862">Zinc</keyword>
<dbReference type="RefSeq" id="XP_007376440.1">
    <property type="nucleotide sequence ID" value="XM_007376378.1"/>
</dbReference>
<comment type="similarity">
    <text evidence="10 11">Belongs to the SGF11 family.</text>
</comment>
<dbReference type="GO" id="GO:0006325">
    <property type="term" value="P:chromatin organization"/>
    <property type="evidence" value="ECO:0007669"/>
    <property type="project" value="UniProtKB-KW"/>
</dbReference>
<comment type="domain">
    <text evidence="10">The long N-terminal helix forms part of the 'assembly lobe' of the SAGA deubiquitination module.</text>
</comment>
<dbReference type="InterPro" id="IPR013246">
    <property type="entry name" value="SAGA_su_Sgf11"/>
</dbReference>
<evidence type="ECO:0000256" key="2">
    <source>
        <dbReference type="ARBA" id="ARBA00022723"/>
    </source>
</evidence>
<evidence type="ECO:0000256" key="10">
    <source>
        <dbReference type="HAMAP-Rule" id="MF_03047"/>
    </source>
</evidence>
<dbReference type="GO" id="GO:0000124">
    <property type="term" value="C:SAGA complex"/>
    <property type="evidence" value="ECO:0007669"/>
    <property type="project" value="UniProtKB-UniRule"/>
</dbReference>
<dbReference type="Proteomes" id="UP000000709">
    <property type="component" value="Unassembled WGS sequence"/>
</dbReference>
<accession>G3AR01</accession>
<dbReference type="EMBL" id="GL996503">
    <property type="protein sequence ID" value="EGW31662.1"/>
    <property type="molecule type" value="Genomic_DNA"/>
</dbReference>
<evidence type="ECO:0000256" key="8">
    <source>
        <dbReference type="ARBA" id="ARBA00023163"/>
    </source>
</evidence>
<dbReference type="eggNOG" id="ENOG502SG7T">
    <property type="taxonomic scope" value="Eukaryota"/>
</dbReference>
<gene>
    <name evidence="10" type="primary">SGF11</name>
    <name evidence="12" type="ORF">SPAPADRAFT_62278</name>
</gene>
<evidence type="ECO:0000256" key="4">
    <source>
        <dbReference type="ARBA" id="ARBA00022833"/>
    </source>
</evidence>
<evidence type="ECO:0000256" key="7">
    <source>
        <dbReference type="ARBA" id="ARBA00023159"/>
    </source>
</evidence>
<dbReference type="STRING" id="619300.G3AR01"/>
<evidence type="ECO:0000256" key="9">
    <source>
        <dbReference type="ARBA" id="ARBA00023242"/>
    </source>
</evidence>